<name>A0AAW0Q7L3_9GOBI</name>
<keyword evidence="2" id="KW-1185">Reference proteome</keyword>
<accession>A0AAW0Q7L3</accession>
<evidence type="ECO:0000313" key="2">
    <source>
        <dbReference type="Proteomes" id="UP001460270"/>
    </source>
</evidence>
<sequence length="192" mass="21997">MAKGKRKKKTFSGTTVMLTVQHSGTPEVVSTPSTSACTTCLDDTNEWPALERLKTVLQVVWAKYFPAPEPVQVDLSEPKQVQVLVGDNPSAPEFAPVDLCEPTQVQELPAVQPPVSELVQVDLSEPKQVQFRYLRKTMPQHLNLHKLTCVKKFRNFPQSSLQYLNLYRWTFVIQYKFRYFQKTISQNLNLSR</sequence>
<gene>
    <name evidence="1" type="ORF">WMY93_003803</name>
</gene>
<dbReference type="EMBL" id="JBBPFD010000002">
    <property type="protein sequence ID" value="KAK7940477.1"/>
    <property type="molecule type" value="Genomic_DNA"/>
</dbReference>
<reference evidence="2" key="1">
    <citation type="submission" date="2024-04" db="EMBL/GenBank/DDBJ databases">
        <title>Salinicola lusitanus LLJ914,a marine bacterium isolated from the Okinawa Trough.</title>
        <authorList>
            <person name="Li J."/>
        </authorList>
    </citation>
    <scope>NUCLEOTIDE SEQUENCE [LARGE SCALE GENOMIC DNA]</scope>
</reference>
<proteinExistence type="predicted"/>
<dbReference type="AlphaFoldDB" id="A0AAW0Q7L3"/>
<organism evidence="1 2">
    <name type="scientific">Mugilogobius chulae</name>
    <name type="common">yellowstripe goby</name>
    <dbReference type="NCBI Taxonomy" id="88201"/>
    <lineage>
        <taxon>Eukaryota</taxon>
        <taxon>Metazoa</taxon>
        <taxon>Chordata</taxon>
        <taxon>Craniata</taxon>
        <taxon>Vertebrata</taxon>
        <taxon>Euteleostomi</taxon>
        <taxon>Actinopterygii</taxon>
        <taxon>Neopterygii</taxon>
        <taxon>Teleostei</taxon>
        <taxon>Neoteleostei</taxon>
        <taxon>Acanthomorphata</taxon>
        <taxon>Gobiaria</taxon>
        <taxon>Gobiiformes</taxon>
        <taxon>Gobioidei</taxon>
        <taxon>Gobiidae</taxon>
        <taxon>Gobionellinae</taxon>
        <taxon>Mugilogobius</taxon>
    </lineage>
</organism>
<dbReference type="Proteomes" id="UP001460270">
    <property type="component" value="Unassembled WGS sequence"/>
</dbReference>
<evidence type="ECO:0000313" key="1">
    <source>
        <dbReference type="EMBL" id="KAK7940477.1"/>
    </source>
</evidence>
<comment type="caution">
    <text evidence="1">The sequence shown here is derived from an EMBL/GenBank/DDBJ whole genome shotgun (WGS) entry which is preliminary data.</text>
</comment>
<protein>
    <submittedName>
        <fullName evidence="1">Uncharacterized protein</fullName>
    </submittedName>
</protein>